<evidence type="ECO:0000313" key="3">
    <source>
        <dbReference type="Proteomes" id="UP000016608"/>
    </source>
</evidence>
<dbReference type="SUPFAM" id="SSF48239">
    <property type="entry name" value="Terpenoid cyclases/Protein prenyltransferases"/>
    <property type="match status" value="1"/>
</dbReference>
<dbReference type="HOGENOM" id="CLU_573314_0_0_9"/>
<gene>
    <name evidence="2" type="ORF">HMPREF0373_01727</name>
</gene>
<organism evidence="2 3">
    <name type="scientific">Eubacterium ramulus ATCC 29099</name>
    <dbReference type="NCBI Taxonomy" id="1256908"/>
    <lineage>
        <taxon>Bacteria</taxon>
        <taxon>Bacillati</taxon>
        <taxon>Bacillota</taxon>
        <taxon>Clostridia</taxon>
        <taxon>Eubacteriales</taxon>
        <taxon>Eubacteriaceae</taxon>
        <taxon>Eubacterium</taxon>
    </lineage>
</organism>
<keyword evidence="1" id="KW-0472">Membrane</keyword>
<protein>
    <recommendedName>
        <fullName evidence="4">Prenyltransferase and squalene oxidase repeat-containing domain protein</fullName>
    </recommendedName>
</protein>
<dbReference type="EMBL" id="AWVJ01000103">
    <property type="protein sequence ID" value="ERK46527.1"/>
    <property type="molecule type" value="Genomic_DNA"/>
</dbReference>
<dbReference type="AlphaFoldDB" id="U2R762"/>
<dbReference type="eggNOG" id="COG2247">
    <property type="taxonomic scope" value="Bacteria"/>
</dbReference>
<evidence type="ECO:0008006" key="4">
    <source>
        <dbReference type="Google" id="ProtNLM"/>
    </source>
</evidence>
<proteinExistence type="predicted"/>
<evidence type="ECO:0000256" key="1">
    <source>
        <dbReference type="SAM" id="Phobius"/>
    </source>
</evidence>
<keyword evidence="3" id="KW-1185">Reference proteome</keyword>
<feature type="transmembrane region" description="Helical" evidence="1">
    <location>
        <begin position="424"/>
        <end position="446"/>
    </location>
</feature>
<evidence type="ECO:0000313" key="2">
    <source>
        <dbReference type="EMBL" id="ERK46527.1"/>
    </source>
</evidence>
<keyword evidence="1" id="KW-0812">Transmembrane</keyword>
<comment type="caution">
    <text evidence="2">The sequence shown here is derived from an EMBL/GenBank/DDBJ whole genome shotgun (WGS) entry which is preliminary data.</text>
</comment>
<dbReference type="InterPro" id="IPR008930">
    <property type="entry name" value="Terpenoid_cyclase/PrenylTrfase"/>
</dbReference>
<reference evidence="2 3" key="1">
    <citation type="submission" date="2013-06" db="EMBL/GenBank/DDBJ databases">
        <authorList>
            <person name="Weinstock G."/>
            <person name="Sodergren E."/>
            <person name="Lobos E.A."/>
            <person name="Fulton L."/>
            <person name="Fulton R."/>
            <person name="Courtney L."/>
            <person name="Fronick C."/>
            <person name="O'Laughlin M."/>
            <person name="Godfrey J."/>
            <person name="Wilson R.M."/>
            <person name="Miner T."/>
            <person name="Farmer C."/>
            <person name="Delehaunty K."/>
            <person name="Cordes M."/>
            <person name="Minx P."/>
            <person name="Tomlinson C."/>
            <person name="Chen J."/>
            <person name="Wollam A."/>
            <person name="Pepin K.H."/>
            <person name="Bhonagiri V."/>
            <person name="Zhang X."/>
            <person name="Warren W."/>
            <person name="Mitreva M."/>
            <person name="Mardis E.R."/>
            <person name="Wilson R.K."/>
        </authorList>
    </citation>
    <scope>NUCLEOTIDE SEQUENCE [LARGE SCALE GENOMIC DNA]</scope>
    <source>
        <strain evidence="2 3">ATCC 29099</strain>
    </source>
</reference>
<accession>U2R762</accession>
<dbReference type="Gene3D" id="1.50.10.20">
    <property type="match status" value="1"/>
</dbReference>
<dbReference type="Proteomes" id="UP000016608">
    <property type="component" value="Unassembled WGS sequence"/>
</dbReference>
<dbReference type="PATRIC" id="fig|1256908.3.peg.1606"/>
<name>U2R762_EUBRA</name>
<sequence>MRSYEERDMRKGYKAKNRWSAGFLLLLLVAVWLTAMPRQVWAADRLPDVKQMEEGIVSWKSSSEGEKELLTGELRDQAGSAGSDWFAFDVARMGSATEEQRAAYLARLQDAVEAVYANKEDSMMRLRISDIHRMALTVIACGGDPENFGTDPDGNPINLIHDTVWNSNSCWGDPGDQGINGYIWALLTIDAKNYQEPEGAEWTREKLISELLSRQLADGGFGLIKTDPSDVDLTSMVLTALAPYRGQDKTYTYTGIISGQEETSTVDAVAEKAFARLSELQADDGSMLTYDERTSESTAWAMIALASWGRDPEQDGAFIKNGKTLIDGMQAFCLADGGIIHSLDSDEKETEGNNMAGYQTLYGLEAVRRLWEGQTRLFEMTDAQTVSADAIAAADKKLPALSDTDTTDTRSSEEVEADVSNRTLYLTAGIAVVIVVVVVIFLVLILKESKKKKASAQNAQLDDDDDDEW</sequence>
<keyword evidence="1" id="KW-1133">Transmembrane helix</keyword>